<dbReference type="OrthoDB" id="7276760at2"/>
<dbReference type="KEGG" id="swf:E3E12_05380"/>
<dbReference type="Proteomes" id="UP000318709">
    <property type="component" value="Chromosome"/>
</dbReference>
<dbReference type="EMBL" id="CP038231">
    <property type="protein sequence ID" value="QDH13713.1"/>
    <property type="molecule type" value="Genomic_DNA"/>
</dbReference>
<name>A0A4Y6U8E1_9PROT</name>
<organism evidence="2 3">
    <name type="scientific">Formicincola oecophyllae</name>
    <dbReference type="NCBI Taxonomy" id="2558361"/>
    <lineage>
        <taxon>Bacteria</taxon>
        <taxon>Pseudomonadati</taxon>
        <taxon>Pseudomonadota</taxon>
        <taxon>Alphaproteobacteria</taxon>
        <taxon>Acetobacterales</taxon>
        <taxon>Acetobacteraceae</taxon>
        <taxon>Formicincola</taxon>
    </lineage>
</organism>
<evidence type="ECO:0000313" key="3">
    <source>
        <dbReference type="Proteomes" id="UP000318709"/>
    </source>
</evidence>
<reference evidence="2 3" key="1">
    <citation type="submission" date="2019-03" db="EMBL/GenBank/DDBJ databases">
        <title>The complete genome sequence of Swingsia_sp. F3b2 LMG30590(T).</title>
        <authorList>
            <person name="Chua K.-O."/>
            <person name="Chan K.-G."/>
            <person name="See-Too W.-S."/>
        </authorList>
    </citation>
    <scope>NUCLEOTIDE SEQUENCE [LARGE SCALE GENOMIC DNA]</scope>
    <source>
        <strain evidence="2 3">F3b2</strain>
    </source>
</reference>
<dbReference type="RefSeq" id="WP_141443420.1">
    <property type="nucleotide sequence ID" value="NZ_CP038231.1"/>
</dbReference>
<gene>
    <name evidence="2" type="ORF">E3E12_05380</name>
</gene>
<feature type="region of interest" description="Disordered" evidence="1">
    <location>
        <begin position="167"/>
        <end position="218"/>
    </location>
</feature>
<feature type="compositionally biased region" description="Low complexity" evidence="1">
    <location>
        <begin position="167"/>
        <end position="190"/>
    </location>
</feature>
<proteinExistence type="predicted"/>
<sequence length="218" mass="22201">MHSPFKAASALTRSITRAGGLSLAAGVLGAGLLGGCQQQPNGGPIALTTNNPFRTGLQNAAVCTLSPITQDGANHYAITMTVSNEGGVCGFPAPGNNGKQYASYGVDPSPAAGQVYMYNWDGKTDVDFTPRPGQQGQETFGVVLIPAGTAPRATMTVTVNAGATPASTATPAATAPAAVTPTPAATAPKAAAKETKATKTKVRRHHRVVRARAHRKAR</sequence>
<protein>
    <submittedName>
        <fullName evidence="2">Uncharacterized protein</fullName>
    </submittedName>
</protein>
<accession>A0A4Y6U8E1</accession>
<dbReference type="AlphaFoldDB" id="A0A4Y6U8E1"/>
<evidence type="ECO:0000313" key="2">
    <source>
        <dbReference type="EMBL" id="QDH13713.1"/>
    </source>
</evidence>
<keyword evidence="3" id="KW-1185">Reference proteome</keyword>
<evidence type="ECO:0000256" key="1">
    <source>
        <dbReference type="SAM" id="MobiDB-lite"/>
    </source>
</evidence>
<feature type="compositionally biased region" description="Basic residues" evidence="1">
    <location>
        <begin position="198"/>
        <end position="218"/>
    </location>
</feature>